<gene>
    <name evidence="1" type="ORF">J2S17_002254</name>
</gene>
<keyword evidence="2" id="KW-1185">Reference proteome</keyword>
<comment type="caution">
    <text evidence="1">The sequence shown here is derived from an EMBL/GenBank/DDBJ whole genome shotgun (WGS) entry which is preliminary data.</text>
</comment>
<protein>
    <submittedName>
        <fullName evidence="1">Uncharacterized protein</fullName>
    </submittedName>
</protein>
<sequence>MGKHEIDSYIASIRLPDDNQPLKPEIDDLPF</sequence>
<evidence type="ECO:0000313" key="1">
    <source>
        <dbReference type="EMBL" id="MDQ0270379.1"/>
    </source>
</evidence>
<proteinExistence type="predicted"/>
<accession>A0ABU0AHM0</accession>
<dbReference type="Proteomes" id="UP001238088">
    <property type="component" value="Unassembled WGS sequence"/>
</dbReference>
<evidence type="ECO:0000313" key="2">
    <source>
        <dbReference type="Proteomes" id="UP001238088"/>
    </source>
</evidence>
<dbReference type="EMBL" id="JAUSUB010000008">
    <property type="protein sequence ID" value="MDQ0270379.1"/>
    <property type="molecule type" value="Genomic_DNA"/>
</dbReference>
<reference evidence="1 2" key="1">
    <citation type="submission" date="2023-07" db="EMBL/GenBank/DDBJ databases">
        <title>Genomic Encyclopedia of Type Strains, Phase IV (KMG-IV): sequencing the most valuable type-strain genomes for metagenomic binning, comparative biology and taxonomic classification.</title>
        <authorList>
            <person name="Goeker M."/>
        </authorList>
    </citation>
    <scope>NUCLEOTIDE SEQUENCE [LARGE SCALE GENOMIC DNA]</scope>
    <source>
        <strain evidence="1 2">DSM 23494</strain>
    </source>
</reference>
<organism evidence="1 2">
    <name type="scientific">Cytobacillus purgationiresistens</name>
    <dbReference type="NCBI Taxonomy" id="863449"/>
    <lineage>
        <taxon>Bacteria</taxon>
        <taxon>Bacillati</taxon>
        <taxon>Bacillota</taxon>
        <taxon>Bacilli</taxon>
        <taxon>Bacillales</taxon>
        <taxon>Bacillaceae</taxon>
        <taxon>Cytobacillus</taxon>
    </lineage>
</organism>
<name>A0ABU0AHM0_9BACI</name>